<dbReference type="OrthoDB" id="9763527at2"/>
<proteinExistence type="predicted"/>
<keyword evidence="3" id="KW-1185">Reference proteome</keyword>
<dbReference type="EMBL" id="AQFT01000038">
    <property type="protein sequence ID" value="EMZ33887.1"/>
    <property type="molecule type" value="Genomic_DNA"/>
</dbReference>
<dbReference type="eggNOG" id="COG1345">
    <property type="taxonomic scope" value="Bacteria"/>
</dbReference>
<evidence type="ECO:0000313" key="2">
    <source>
        <dbReference type="EMBL" id="EMZ33887.1"/>
    </source>
</evidence>
<dbReference type="STRING" id="1235802.C823_01168"/>
<dbReference type="Proteomes" id="UP000012589">
    <property type="component" value="Unassembled WGS sequence"/>
</dbReference>
<dbReference type="PANTHER" id="PTHR30288:SF0">
    <property type="entry name" value="FLAGELLAR HOOK-ASSOCIATED PROTEIN 2"/>
    <property type="match status" value="1"/>
</dbReference>
<dbReference type="GO" id="GO:0009421">
    <property type="term" value="C:bacterial-type flagellum filament cap"/>
    <property type="evidence" value="ECO:0007669"/>
    <property type="project" value="InterPro"/>
</dbReference>
<dbReference type="GO" id="GO:0007155">
    <property type="term" value="P:cell adhesion"/>
    <property type="evidence" value="ECO:0007669"/>
    <property type="project" value="InterPro"/>
</dbReference>
<dbReference type="HOGENOM" id="CLU_629687_0_0_9"/>
<reference evidence="2 3" key="1">
    <citation type="journal article" date="2014" name="Genome Announc.">
        <title>Draft genome sequences of the altered schaedler flora, a defined bacterial community from gnotobiotic mice.</title>
        <authorList>
            <person name="Wannemuehler M.J."/>
            <person name="Overstreet A.M."/>
            <person name="Ward D.V."/>
            <person name="Phillips G.J."/>
        </authorList>
    </citation>
    <scope>NUCLEOTIDE SEQUENCE [LARGE SCALE GENOMIC DNA]</scope>
    <source>
        <strain evidence="2 3">ASF492</strain>
    </source>
</reference>
<evidence type="ECO:0000259" key="1">
    <source>
        <dbReference type="Pfam" id="PF07195"/>
    </source>
</evidence>
<protein>
    <recommendedName>
        <fullName evidence="1">Flagellar hook-associated protein 2 C-terminal domain-containing protein</fullName>
    </recommendedName>
</protein>
<accession>N2AXA7</accession>
<sequence length="435" mass="48004">MALAIGSAYDYYLKTYGAQQTSRYDSHRKEDLRDTVNKIKILNKESPLYKVRMSGDVQKYAIDIKESARNIKNIVASFSESEEGIGAAFDKKIATSSNPDAATAQYIGDSSSLTTNEGFELEIMQLASPQTNIGNFLKRDDFDFLPGSYSFDLNMNKNSYEFQYNINVGDTNGDVLFKLARLVNNAHIGLKADILNGSQDMASLRLESKQTGLSPKETSLFKIVPENTHESRQAMQILGIDSVAAMAENSSFLLNGTKHSSYSNTFTINNTFSVTLNNTTPKNEPVQIGFKPGSEAVTDDVQSLVDSFNSMIQIAEHYSDMPASNEKLLKDMGNVAKTFSSSLNPFGLSVSEKGIISVDKTKLTESVLSEKSDKAIDVLNHFKDAVGRKADEASLDPMNYVKKILVAYKNPNSTKNYICPYISSVYSGMMVDRIC</sequence>
<gene>
    <name evidence="2" type="ORF">C823_01168</name>
</gene>
<dbReference type="AlphaFoldDB" id="N2AXA7"/>
<organism evidence="2 3">
    <name type="scientific">Eubacterium plexicaudatum ASF492</name>
    <dbReference type="NCBI Taxonomy" id="1235802"/>
    <lineage>
        <taxon>Bacteria</taxon>
        <taxon>Bacillati</taxon>
        <taxon>Bacillota</taxon>
        <taxon>Clostridia</taxon>
        <taxon>Eubacteriales</taxon>
        <taxon>Eubacteriaceae</taxon>
        <taxon>Eubacterium</taxon>
    </lineage>
</organism>
<dbReference type="PATRIC" id="fig|1235802.3.peg.1250"/>
<dbReference type="InterPro" id="IPR010809">
    <property type="entry name" value="FliD_C"/>
</dbReference>
<name>N2AXA7_9FIRM</name>
<feature type="domain" description="Flagellar hook-associated protein 2 C-terminal" evidence="1">
    <location>
        <begin position="247"/>
        <end position="315"/>
    </location>
</feature>
<dbReference type="PANTHER" id="PTHR30288">
    <property type="entry name" value="FLAGELLAR CAP/ASSEMBLY PROTEIN FLID"/>
    <property type="match status" value="1"/>
</dbReference>
<comment type="caution">
    <text evidence="2">The sequence shown here is derived from an EMBL/GenBank/DDBJ whole genome shotgun (WGS) entry which is preliminary data.</text>
</comment>
<dbReference type="InterPro" id="IPR040026">
    <property type="entry name" value="FliD"/>
</dbReference>
<evidence type="ECO:0000313" key="3">
    <source>
        <dbReference type="Proteomes" id="UP000012589"/>
    </source>
</evidence>
<dbReference type="GO" id="GO:0071973">
    <property type="term" value="P:bacterial-type flagellum-dependent cell motility"/>
    <property type="evidence" value="ECO:0007669"/>
    <property type="project" value="TreeGrafter"/>
</dbReference>
<dbReference type="Pfam" id="PF07195">
    <property type="entry name" value="FliD_C"/>
    <property type="match status" value="1"/>
</dbReference>